<dbReference type="OrthoDB" id="3577809at2"/>
<name>A0A1V0TQ78_9ACTN</name>
<sequence length="136" mass="15230">MKLRFLGKNSTPGDSPTLYVSDQNTYVIQGWKVMANDLLMQVGEVPEGQTLIEVPTELFEHLTKDDLTSGEIVRFEKPIEILTEQGTVILMGPEMHDPEALSQMRMPDYETCIEVPRSSITALLEVDRGPDHSRAA</sequence>
<proteinExistence type="predicted"/>
<dbReference type="RefSeq" id="WP_083105006.1">
    <property type="nucleotide sequence ID" value="NZ_CP020569.1"/>
</dbReference>
<keyword evidence="2" id="KW-1185">Reference proteome</keyword>
<dbReference type="Proteomes" id="UP000192726">
    <property type="component" value="Chromosome"/>
</dbReference>
<organism evidence="1 2">
    <name type="scientific">Streptomyces gilvosporeus</name>
    <dbReference type="NCBI Taxonomy" id="553510"/>
    <lineage>
        <taxon>Bacteria</taxon>
        <taxon>Bacillati</taxon>
        <taxon>Actinomycetota</taxon>
        <taxon>Actinomycetes</taxon>
        <taxon>Kitasatosporales</taxon>
        <taxon>Streptomycetaceae</taxon>
        <taxon>Streptomyces</taxon>
    </lineage>
</organism>
<dbReference type="EMBL" id="CP020569">
    <property type="protein sequence ID" value="ARF55094.1"/>
    <property type="molecule type" value="Genomic_DNA"/>
</dbReference>
<reference evidence="1 2" key="1">
    <citation type="submission" date="2017-04" db="EMBL/GenBank/DDBJ databases">
        <title>Complete Genome Sequence of Streptomyces gilvosporeus F607, a Capable Producer of Natamycin.</title>
        <authorList>
            <person name="Zong G."/>
            <person name="Zhong C."/>
            <person name="Fu J."/>
            <person name="Qin R."/>
            <person name="Cao G."/>
        </authorList>
    </citation>
    <scope>NUCLEOTIDE SEQUENCE [LARGE SCALE GENOMIC DNA]</scope>
    <source>
        <strain evidence="1 2">F607</strain>
    </source>
</reference>
<evidence type="ECO:0000313" key="1">
    <source>
        <dbReference type="EMBL" id="ARF55094.1"/>
    </source>
</evidence>
<dbReference type="AlphaFoldDB" id="A0A1V0TQ78"/>
<accession>A0A1V0TQ78</accession>
<protein>
    <submittedName>
        <fullName evidence="1">Uncharacterized protein</fullName>
    </submittedName>
</protein>
<gene>
    <name evidence="1" type="ORF">B1H19_13565</name>
</gene>
<dbReference type="STRING" id="553510.B1H19_13565"/>
<evidence type="ECO:0000313" key="2">
    <source>
        <dbReference type="Proteomes" id="UP000192726"/>
    </source>
</evidence>
<dbReference type="KEGG" id="sgv:B1H19_13565"/>